<evidence type="ECO:0000313" key="8">
    <source>
        <dbReference type="Proteomes" id="UP000746612"/>
    </source>
</evidence>
<keyword evidence="2" id="KW-0040">ANK repeat</keyword>
<dbReference type="PROSITE" id="PS50188">
    <property type="entry name" value="B302_SPRY"/>
    <property type="match status" value="1"/>
</dbReference>
<feature type="signal peptide" evidence="5">
    <location>
        <begin position="1"/>
        <end position="23"/>
    </location>
</feature>
<feature type="region of interest" description="Disordered" evidence="3">
    <location>
        <begin position="781"/>
        <end position="812"/>
    </location>
</feature>
<feature type="compositionally biased region" description="Basic and acidic residues" evidence="3">
    <location>
        <begin position="300"/>
        <end position="310"/>
    </location>
</feature>
<feature type="region of interest" description="Disordered" evidence="3">
    <location>
        <begin position="147"/>
        <end position="211"/>
    </location>
</feature>
<feature type="compositionally biased region" description="Acidic residues" evidence="3">
    <location>
        <begin position="1221"/>
        <end position="1251"/>
    </location>
</feature>
<feature type="compositionally biased region" description="Basic and acidic residues" evidence="3">
    <location>
        <begin position="185"/>
        <end position="195"/>
    </location>
</feature>
<accession>A0A8H3JUB9</accession>
<feature type="compositionally biased region" description="Polar residues" evidence="3">
    <location>
        <begin position="513"/>
        <end position="535"/>
    </location>
</feature>
<keyword evidence="4" id="KW-1133">Transmembrane helix</keyword>
<dbReference type="SUPFAM" id="SSF48403">
    <property type="entry name" value="Ankyrin repeat"/>
    <property type="match status" value="3"/>
</dbReference>
<feature type="compositionally biased region" description="Basic and acidic residues" evidence="3">
    <location>
        <begin position="1190"/>
        <end position="1220"/>
    </location>
</feature>
<feature type="domain" description="B30.2/SPRY" evidence="6">
    <location>
        <begin position="2001"/>
        <end position="2200"/>
    </location>
</feature>
<name>A0A8H3JUB9_GIBZA</name>
<dbReference type="PANTHER" id="PTHR24198:SF165">
    <property type="entry name" value="ANKYRIN REPEAT-CONTAINING PROTEIN-RELATED"/>
    <property type="match status" value="1"/>
</dbReference>
<keyword evidence="4" id="KW-0472">Membrane</keyword>
<dbReference type="PANTHER" id="PTHR24198">
    <property type="entry name" value="ANKYRIN REPEAT AND PROTEIN KINASE DOMAIN-CONTAINING PROTEIN"/>
    <property type="match status" value="1"/>
</dbReference>
<dbReference type="InterPro" id="IPR036770">
    <property type="entry name" value="Ankyrin_rpt-contain_sf"/>
</dbReference>
<feature type="transmembrane region" description="Helical" evidence="4">
    <location>
        <begin position="66"/>
        <end position="84"/>
    </location>
</feature>
<feature type="transmembrane region" description="Helical" evidence="4">
    <location>
        <begin position="388"/>
        <end position="414"/>
    </location>
</feature>
<dbReference type="Pfam" id="PF13637">
    <property type="entry name" value="Ank_4"/>
    <property type="match status" value="1"/>
</dbReference>
<feature type="transmembrane region" description="Helical" evidence="4">
    <location>
        <begin position="546"/>
        <end position="566"/>
    </location>
</feature>
<comment type="caution">
    <text evidence="7">The sequence shown here is derived from an EMBL/GenBank/DDBJ whole genome shotgun (WGS) entry which is preliminary data.</text>
</comment>
<dbReference type="Pfam" id="PF00622">
    <property type="entry name" value="SPRY"/>
    <property type="match status" value="1"/>
</dbReference>
<reference evidence="7" key="1">
    <citation type="submission" date="2021-03" db="EMBL/GenBank/DDBJ databases">
        <authorList>
            <person name="Alouane T."/>
            <person name="Langin T."/>
            <person name="Bonhomme L."/>
        </authorList>
    </citation>
    <scope>NUCLEOTIDE SEQUENCE</scope>
    <source>
        <strain evidence="7">MDC_Fg202</strain>
    </source>
</reference>
<dbReference type="Proteomes" id="UP000746612">
    <property type="component" value="Unassembled WGS sequence"/>
</dbReference>
<feature type="region of interest" description="Disordered" evidence="3">
    <location>
        <begin position="686"/>
        <end position="729"/>
    </location>
</feature>
<dbReference type="InterPro" id="IPR002110">
    <property type="entry name" value="Ankyrin_rpt"/>
</dbReference>
<dbReference type="SUPFAM" id="SSF49899">
    <property type="entry name" value="Concanavalin A-like lectins/glucanases"/>
    <property type="match status" value="1"/>
</dbReference>
<feature type="compositionally biased region" description="Polar residues" evidence="3">
    <location>
        <begin position="158"/>
        <end position="179"/>
    </location>
</feature>
<dbReference type="PROSITE" id="PS50088">
    <property type="entry name" value="ANK_REPEAT"/>
    <property type="match status" value="2"/>
</dbReference>
<organism evidence="7 8">
    <name type="scientific">Gibberella zeae</name>
    <name type="common">Wheat head blight fungus</name>
    <name type="synonym">Fusarium graminearum</name>
    <dbReference type="NCBI Taxonomy" id="5518"/>
    <lineage>
        <taxon>Eukaryota</taxon>
        <taxon>Fungi</taxon>
        <taxon>Dikarya</taxon>
        <taxon>Ascomycota</taxon>
        <taxon>Pezizomycotina</taxon>
        <taxon>Sordariomycetes</taxon>
        <taxon>Hypocreomycetidae</taxon>
        <taxon>Hypocreales</taxon>
        <taxon>Nectriaceae</taxon>
        <taxon>Fusarium</taxon>
    </lineage>
</organism>
<dbReference type="InterPro" id="IPR001870">
    <property type="entry name" value="B30.2/SPRY"/>
</dbReference>
<feature type="region of interest" description="Disordered" evidence="3">
    <location>
        <begin position="1190"/>
        <end position="1251"/>
    </location>
</feature>
<feature type="compositionally biased region" description="Polar residues" evidence="3">
    <location>
        <begin position="273"/>
        <end position="283"/>
    </location>
</feature>
<gene>
    <name evidence="7" type="ORF">MDCFG202_LOCUS63694</name>
</gene>
<dbReference type="Gene3D" id="1.25.40.20">
    <property type="entry name" value="Ankyrin repeat-containing domain"/>
    <property type="match status" value="4"/>
</dbReference>
<dbReference type="Pfam" id="PF12796">
    <property type="entry name" value="Ank_2"/>
    <property type="match status" value="2"/>
</dbReference>
<sequence>MSTVQTLHLSVALLLLSATTAFAADDEKDNTDFLLNVFSDIGPILALFGEQFARQFLSETFTWEDHIIFACIPLGIMTAISGAIRVQGNGLFRAVIGRARENHAAAEIEYMSSTSTEVCELYNGEGIVRTMGKPYIGQIIICPDDLPTGKTKPDKHQTGTGTTPHQRSNGTETNPNQVPNGAETDPDRRSNRTETDPDQVPNDAKTESERFSYRIHTLETAKTDRIMVYQGTSYIHRTSYDLADNSSTEYQEESRPPLFKRFGPSPKPKDANQDASTQVTGTSGDLEAGTVQTRNVMNSDSHDPRQETSNERGVPLQQLPRTPSRRVLRKDTRPNGLNLSSKKGSNLTLATNVHNTEKKNPWLTLRSSNLQLNIPCEDVSERKHRSHLVLAAMVALTLQVALLVIAVSTVHFVSGFEPEPWGLPCYLGGSVLLFLGMLACSVAIEKRTRELTWYIPVLGSDGQEKRKEFRLFWVQRNQRVSEQDFGSYIIDGGTRNHVMTSSRCKDLEGLEKSNSLANDPSKSPTGTTDTPSDQPEGSKEPQELSFLPLLPLIAVLFGGVGFTVQFIGLRGLPWPCAVSQLGAMILMAIIRALIRRRLTKSLIHYPVLQKHELDYLVIRLVETEGDVFKDHPANDKTSRKPWAPRAAIKSILKKLSGDENDHKHQPSAEILVWKVDTKSIVTFGSKKGSSAKSMDKPIFMQSHNTDNTDAKLVPNPTESPGSDPDDKGQSAIFVRKRLGDLCKWPDSTSKPALALTLSIEKFMTDFFPDGLSTDSPKQLACKIPFSRSPSSNTNKSLSSSNQNTPSGSSHQTPVSWINLDIAQEPEGKVWTVDSGQVQAILSLWMAHWTARRVDHLEAESKHGEKQVSTDWRRAGDGSHVEYCRRLGENRHGVLKRDISWWVNNAVEGLQTEHPESPELPHDYASSGSKESRFSFGFNCLDAKGGSETPEFLVQHSTADLATLMAQHLFTCFMWNIGGLLPKNILNRADININEFVKVESSRLLDLPSSIKAQSGRRLSHRQLTKFVNYAEKQGLGTPDDILLCIIPTFSFFDCLPNNAVLAYDQLLPKPFGSFDLKEQGERCIKHTSLLDCVREKDGMKQNEYLILAVVVNIMEFVYLMALHVEKAKVCGVSKKTHPEEFATLLKTLFKNYHGYLQRLSPFYELQRRRETLKGLFSHLRIGKEKDNTWPTEWKKKGDKEMVEDNNKDNDEVDKGDNKDNEADEADDDDDDDDDDNTNNTDDEDDEDDYEVDEETFKHTIGFSEWHDKVTKIDMEGCLDLQLMLHSEDKTGTARDIFGWTPLHYAAARPDLNFKPEEGTPKTKELEATLNRSFQTKRWVDKFRRSPIHIAAAAGNINLLGILLPSLNNEPTSAIFKGGVDEMDPLHLATRGNHENCKRGAETGHPTKGNSNKCIIALLQHRPKTQNDIDVWKQSPIQTAVTHKCYECTLSLLKNNKLYFSPEATDEFENTLLFYLKENDEQHCLIGKELLLKHYQKFELRKSGSDNILHHAVKFLGSGGDFSKLLDTLRDSITSSQPPLNINVANKHGQTPLHLAIETNKPQLINCLITAGASSSAQDNDGYSPMILACQRGDPVSAMALLQDAKYRGDEVDTKKQSALHHAASSSKWHKESDRLEVAKRIAYVMKSIDLRDQEDKTPLQCAVEANRTSVCLSLLRRKASIKLVDISRLSALNDIVRSNPDQDFQADLETEKKLRSEWESQIRTETKNRVNDQDKDGHTSLHRAIYEGDHKAAVWLMENKANLRIKNNSGTTAFIEACRRNKCHRFIKYVVDVLNSKSTAREVLQQEADMNTQQLGLSKADLWSNDSKLFDINEGDSFVDQSALAWACERGHQNVVKILLTANKVDLRRKASGHLYYTPLHIALLNNKDTVVEVLLNHPEGRLLLHDEDEFGRTPIQFAIRHPYQACLYQLVMNSTAGPSLFSCEELTTILKICAGRNVQVKDQTQNAWDEKAEEGFLDADNWTLADIAGKYGHPDLEGHLRKKLGNSTKISPLQPSVFSSNYSGLKFTDTSIHGQDHRITMDVAFSGSSLRHFYFRTKEPIAPKDSDFYFEVKILHLPKNQVFMMGFCGEDIPEDRAPGWDRGSWAYHADDGGLYEGKSWAAIIEDPKHICSKGNVMRCGVNLNTGKGYRTRDGIPLASGDAFRDDWLKTGKLYPCVGFRDDGYGDELKVEIVLPSSDSPSYESVLSQTEWARTNLPIINE</sequence>
<proteinExistence type="predicted"/>
<dbReference type="EMBL" id="CAJPIJ010000078">
    <property type="protein sequence ID" value="CAG1969160.1"/>
    <property type="molecule type" value="Genomic_DNA"/>
</dbReference>
<keyword evidence="4" id="KW-0812">Transmembrane</keyword>
<feature type="transmembrane region" description="Helical" evidence="4">
    <location>
        <begin position="426"/>
        <end position="444"/>
    </location>
</feature>
<dbReference type="GO" id="GO:0005737">
    <property type="term" value="C:cytoplasm"/>
    <property type="evidence" value="ECO:0007669"/>
    <property type="project" value="TreeGrafter"/>
</dbReference>
<dbReference type="InterPro" id="IPR013320">
    <property type="entry name" value="ConA-like_dom_sf"/>
</dbReference>
<feature type="compositionally biased region" description="Polar residues" evidence="3">
    <location>
        <begin position="290"/>
        <end position="299"/>
    </location>
</feature>
<evidence type="ECO:0000256" key="5">
    <source>
        <dbReference type="SAM" id="SignalP"/>
    </source>
</evidence>
<keyword evidence="1" id="KW-0677">Repeat</keyword>
<feature type="region of interest" description="Disordered" evidence="3">
    <location>
        <begin position="245"/>
        <end position="343"/>
    </location>
</feature>
<dbReference type="InterPro" id="IPR043136">
    <property type="entry name" value="B30.2/SPRY_sf"/>
</dbReference>
<dbReference type="PROSITE" id="PS50297">
    <property type="entry name" value="ANK_REP_REGION"/>
    <property type="match status" value="2"/>
</dbReference>
<evidence type="ECO:0000256" key="4">
    <source>
        <dbReference type="SAM" id="Phobius"/>
    </source>
</evidence>
<dbReference type="SMART" id="SM00248">
    <property type="entry name" value="ANK"/>
    <property type="match status" value="11"/>
</dbReference>
<evidence type="ECO:0000256" key="3">
    <source>
        <dbReference type="SAM" id="MobiDB-lite"/>
    </source>
</evidence>
<evidence type="ECO:0000259" key="6">
    <source>
        <dbReference type="PROSITE" id="PS50188"/>
    </source>
</evidence>
<evidence type="ECO:0000256" key="1">
    <source>
        <dbReference type="ARBA" id="ARBA00022737"/>
    </source>
</evidence>
<feature type="compositionally biased region" description="Low complexity" evidence="3">
    <location>
        <begin position="786"/>
        <end position="809"/>
    </location>
</feature>
<evidence type="ECO:0000313" key="7">
    <source>
        <dbReference type="EMBL" id="CAG1969160.1"/>
    </source>
</evidence>
<keyword evidence="5" id="KW-0732">Signal</keyword>
<dbReference type="InterPro" id="IPR044736">
    <property type="entry name" value="Gid1/RanBPM/SPLA_SPRY"/>
</dbReference>
<dbReference type="CDD" id="cd12885">
    <property type="entry name" value="SPRY_RanBP_like"/>
    <property type="match status" value="1"/>
</dbReference>
<feature type="region of interest" description="Disordered" evidence="3">
    <location>
        <begin position="513"/>
        <end position="541"/>
    </location>
</feature>
<dbReference type="Gene3D" id="2.60.120.920">
    <property type="match status" value="1"/>
</dbReference>
<feature type="chain" id="PRO_5043691925" description="B30.2/SPRY domain-containing protein" evidence="5">
    <location>
        <begin position="24"/>
        <end position="2222"/>
    </location>
</feature>
<protein>
    <recommendedName>
        <fullName evidence="6">B30.2/SPRY domain-containing protein</fullName>
    </recommendedName>
</protein>
<evidence type="ECO:0000256" key="2">
    <source>
        <dbReference type="ARBA" id="ARBA00023043"/>
    </source>
</evidence>
<dbReference type="InterPro" id="IPR003877">
    <property type="entry name" value="SPRY_dom"/>
</dbReference>